<sequence length="287" mass="32685">MNTAQQSLTATLPTAAGATAHSDMHSRATTAGTLIALGIVYGDIGTSPLYTVRGVFAYRPVTEEVVLGTISAVLRLNFWPKVRISCPTELRGQSYVPSLNWLLCAGCIGVMLYFRELDKMEAAFGLAVTITMLMTKLLLAYYLRQQRTNPVLRWLIVGTYHLEHVVPQELVRIDFRLGFRIDHAINYMFRQVVTDLVQNQEIDITSRYTSLRDQDIAGDFQFVLINKTLPYEYLLHGWKRVALRLHSWLQWLGVSSQESYGLDNSTYNVENVPLQRPERPELELTRD</sequence>
<accession>A0ABQ2A806</accession>
<comment type="caution">
    <text evidence="3">The sequence shown here is derived from an EMBL/GenBank/DDBJ whole genome shotgun (WGS) entry which is preliminary data.</text>
</comment>
<keyword evidence="4" id="KW-1185">Reference proteome</keyword>
<dbReference type="EMBL" id="BMGY01000023">
    <property type="protein sequence ID" value="GGH87187.1"/>
    <property type="molecule type" value="Genomic_DNA"/>
</dbReference>
<keyword evidence="1" id="KW-0472">Membrane</keyword>
<feature type="transmembrane region" description="Helical" evidence="1">
    <location>
        <begin position="99"/>
        <end position="116"/>
    </location>
</feature>
<protein>
    <recommendedName>
        <fullName evidence="2">K+ potassium transporter integral membrane domain-containing protein</fullName>
    </recommendedName>
</protein>
<dbReference type="Pfam" id="PF02705">
    <property type="entry name" value="K_trans"/>
    <property type="match status" value="1"/>
</dbReference>
<reference evidence="4" key="1">
    <citation type="journal article" date="2019" name="Int. J. Syst. Evol. Microbiol.">
        <title>The Global Catalogue of Microorganisms (GCM) 10K type strain sequencing project: providing services to taxonomists for standard genome sequencing and annotation.</title>
        <authorList>
            <consortium name="The Broad Institute Genomics Platform"/>
            <consortium name="The Broad Institute Genome Sequencing Center for Infectious Disease"/>
            <person name="Wu L."/>
            <person name="Ma J."/>
        </authorList>
    </citation>
    <scope>NUCLEOTIDE SEQUENCE [LARGE SCALE GENOMIC DNA]</scope>
    <source>
        <strain evidence="4">CGMCC 1.14966</strain>
    </source>
</reference>
<evidence type="ECO:0000313" key="4">
    <source>
        <dbReference type="Proteomes" id="UP000637774"/>
    </source>
</evidence>
<evidence type="ECO:0000313" key="3">
    <source>
        <dbReference type="EMBL" id="GGH87187.1"/>
    </source>
</evidence>
<evidence type="ECO:0000256" key="1">
    <source>
        <dbReference type="SAM" id="Phobius"/>
    </source>
</evidence>
<proteinExistence type="predicted"/>
<evidence type="ECO:0000259" key="2">
    <source>
        <dbReference type="Pfam" id="PF02705"/>
    </source>
</evidence>
<organism evidence="3 4">
    <name type="scientific">Hymenobacter frigidus</name>
    <dbReference type="NCBI Taxonomy" id="1524095"/>
    <lineage>
        <taxon>Bacteria</taxon>
        <taxon>Pseudomonadati</taxon>
        <taxon>Bacteroidota</taxon>
        <taxon>Cytophagia</taxon>
        <taxon>Cytophagales</taxon>
        <taxon>Hymenobacteraceae</taxon>
        <taxon>Hymenobacter</taxon>
    </lineage>
</organism>
<keyword evidence="1" id="KW-1133">Transmembrane helix</keyword>
<feature type="transmembrane region" description="Helical" evidence="1">
    <location>
        <begin position="122"/>
        <end position="143"/>
    </location>
</feature>
<dbReference type="PANTHER" id="PTHR30540:SF83">
    <property type="entry name" value="K+ POTASSIUM TRANSPORTER"/>
    <property type="match status" value="1"/>
</dbReference>
<dbReference type="Proteomes" id="UP000637774">
    <property type="component" value="Unassembled WGS sequence"/>
</dbReference>
<dbReference type="InterPro" id="IPR003855">
    <property type="entry name" value="K+_transporter"/>
</dbReference>
<dbReference type="PANTHER" id="PTHR30540">
    <property type="entry name" value="OSMOTIC STRESS POTASSIUM TRANSPORTER"/>
    <property type="match status" value="1"/>
</dbReference>
<name>A0ABQ2A806_9BACT</name>
<gene>
    <name evidence="3" type="ORF">GCM10011495_25510</name>
</gene>
<keyword evidence="1" id="KW-0812">Transmembrane</keyword>
<dbReference type="InterPro" id="IPR053951">
    <property type="entry name" value="K_trans_N"/>
</dbReference>
<feature type="domain" description="K+ potassium transporter integral membrane" evidence="2">
    <location>
        <begin position="72"/>
        <end position="160"/>
    </location>
</feature>